<dbReference type="Gene3D" id="3.10.50.10">
    <property type="match status" value="1"/>
</dbReference>
<dbReference type="InterPro" id="IPR011583">
    <property type="entry name" value="Chitinase_II/V-like_cat"/>
</dbReference>
<accession>A0A6J1CN47</accession>
<name>A0A6J1CN47_MOMCH</name>
<dbReference type="InterPro" id="IPR029070">
    <property type="entry name" value="Chitinase_insertion_sf"/>
</dbReference>
<evidence type="ECO:0000313" key="2">
    <source>
        <dbReference type="Proteomes" id="UP000504603"/>
    </source>
</evidence>
<dbReference type="PROSITE" id="PS51910">
    <property type="entry name" value="GH18_2"/>
    <property type="match status" value="1"/>
</dbReference>
<dbReference type="PANTHER" id="PTHR11177:SF383">
    <property type="entry name" value="GLYCOSYL HYDROLASE FAMILY PROTEIN WITH CHITINASE INSERTION DOMAIN-CONTAINING PROTEIN"/>
    <property type="match status" value="1"/>
</dbReference>
<gene>
    <name evidence="3" type="primary">LOC111013119</name>
</gene>
<dbReference type="GO" id="GO:0004568">
    <property type="term" value="F:chitinase activity"/>
    <property type="evidence" value="ECO:0007669"/>
    <property type="project" value="TreeGrafter"/>
</dbReference>
<organism evidence="2 3">
    <name type="scientific">Momordica charantia</name>
    <name type="common">Bitter gourd</name>
    <name type="synonym">Balsam pear</name>
    <dbReference type="NCBI Taxonomy" id="3673"/>
    <lineage>
        <taxon>Eukaryota</taxon>
        <taxon>Viridiplantae</taxon>
        <taxon>Streptophyta</taxon>
        <taxon>Embryophyta</taxon>
        <taxon>Tracheophyta</taxon>
        <taxon>Spermatophyta</taxon>
        <taxon>Magnoliopsida</taxon>
        <taxon>eudicotyledons</taxon>
        <taxon>Gunneridae</taxon>
        <taxon>Pentapetalae</taxon>
        <taxon>rosids</taxon>
        <taxon>fabids</taxon>
        <taxon>Cucurbitales</taxon>
        <taxon>Cucurbitaceae</taxon>
        <taxon>Momordiceae</taxon>
        <taxon>Momordica</taxon>
    </lineage>
</organism>
<proteinExistence type="predicted"/>
<dbReference type="GeneID" id="111013119"/>
<reference evidence="3" key="1">
    <citation type="submission" date="2025-08" db="UniProtKB">
        <authorList>
            <consortium name="RefSeq"/>
        </authorList>
    </citation>
    <scope>IDENTIFICATION</scope>
    <source>
        <strain evidence="3">OHB3-1</strain>
    </source>
</reference>
<keyword evidence="2" id="KW-1185">Reference proteome</keyword>
<dbReference type="InterPro" id="IPR001223">
    <property type="entry name" value="Glyco_hydro18_cat"/>
</dbReference>
<dbReference type="Proteomes" id="UP000504603">
    <property type="component" value="Unplaced"/>
</dbReference>
<dbReference type="Pfam" id="PF00704">
    <property type="entry name" value="Glyco_hydro_18"/>
    <property type="match status" value="1"/>
</dbReference>
<dbReference type="GO" id="GO:0005975">
    <property type="term" value="P:carbohydrate metabolic process"/>
    <property type="evidence" value="ECO:0007669"/>
    <property type="project" value="InterPro"/>
</dbReference>
<dbReference type="AlphaFoldDB" id="A0A6J1CN47"/>
<dbReference type="InterPro" id="IPR050314">
    <property type="entry name" value="Glycosyl_Hydrlase_18"/>
</dbReference>
<dbReference type="RefSeq" id="XP_022143190.1">
    <property type="nucleotide sequence ID" value="XM_022287498.1"/>
</dbReference>
<dbReference type="Gene3D" id="3.20.20.80">
    <property type="entry name" value="Glycosidases"/>
    <property type="match status" value="1"/>
</dbReference>
<dbReference type="OrthoDB" id="73875at2759"/>
<dbReference type="GO" id="GO:0008061">
    <property type="term" value="F:chitin binding"/>
    <property type="evidence" value="ECO:0007669"/>
    <property type="project" value="InterPro"/>
</dbReference>
<dbReference type="SUPFAM" id="SSF51445">
    <property type="entry name" value="(Trans)glycosidases"/>
    <property type="match status" value="1"/>
</dbReference>
<dbReference type="GO" id="GO:0005576">
    <property type="term" value="C:extracellular region"/>
    <property type="evidence" value="ECO:0007669"/>
    <property type="project" value="TreeGrafter"/>
</dbReference>
<dbReference type="GO" id="GO:0006032">
    <property type="term" value="P:chitin catabolic process"/>
    <property type="evidence" value="ECO:0007669"/>
    <property type="project" value="TreeGrafter"/>
</dbReference>
<feature type="domain" description="GH18" evidence="1">
    <location>
        <begin position="5"/>
        <end position="362"/>
    </location>
</feature>
<evidence type="ECO:0000259" key="1">
    <source>
        <dbReference type="PROSITE" id="PS51910"/>
    </source>
</evidence>
<dbReference type="SMART" id="SM00636">
    <property type="entry name" value="Glyco_18"/>
    <property type="match status" value="1"/>
</dbReference>
<sequence>MMTNFVNGGYWLSNEAAQFPADKMDATLYTHLFCGYAEIDIQSYEVIVPFGQYNIVNAFSSQVKLSNPDVKTMLSIRGEKEIFSQMAGNRLTREVFIKSSIKAAVAGNFNGLDLCWLYPSTQDDMENFDYLITEWRQVAEDDARDNNRKASWLLVASVPNAPYVEPNIHVVYPATAISQNLDWVNLISYDFYTPTSCPGYTAPSSAFNNHKANLLSAHFGIDSWSKILGDLPFDKIVFGIPFHGWAWKLTNPLQHNVFSKADGPTESTGEYEIALDGKIVYYEVQNFIHETQAEVVPNDRKFVIAYAFNATTTWIAFESKDTISQKVNLARSMMALGYFASNVAADDELYTLATAAKSSWSS</sequence>
<protein>
    <submittedName>
        <fullName evidence="3">Probable chitinase 10</fullName>
    </submittedName>
</protein>
<dbReference type="KEGG" id="mcha:111013119"/>
<dbReference type="InterPro" id="IPR017853">
    <property type="entry name" value="GH"/>
</dbReference>
<evidence type="ECO:0000313" key="3">
    <source>
        <dbReference type="RefSeq" id="XP_022143190.1"/>
    </source>
</evidence>
<dbReference type="PANTHER" id="PTHR11177">
    <property type="entry name" value="CHITINASE"/>
    <property type="match status" value="1"/>
</dbReference>